<keyword evidence="1" id="KW-0472">Membrane</keyword>
<keyword evidence="1" id="KW-0812">Transmembrane</keyword>
<feature type="transmembrane region" description="Helical" evidence="1">
    <location>
        <begin position="12"/>
        <end position="31"/>
    </location>
</feature>
<keyword evidence="1" id="KW-1133">Transmembrane helix</keyword>
<dbReference type="Proteomes" id="UP001149165">
    <property type="component" value="Unassembled WGS sequence"/>
</dbReference>
<dbReference type="PANTHER" id="PTHR12277:SF81">
    <property type="entry name" value="PROTEIN ABHD13"/>
    <property type="match status" value="1"/>
</dbReference>
<reference evidence="3" key="1">
    <citation type="submission" date="2022-11" db="EMBL/GenBank/DDBJ databases">
        <authorList>
            <person name="Petersen C."/>
        </authorList>
    </citation>
    <scope>NUCLEOTIDE SEQUENCE</scope>
    <source>
        <strain evidence="3">IBT 30069</strain>
    </source>
</reference>
<evidence type="ECO:0000256" key="1">
    <source>
        <dbReference type="SAM" id="Phobius"/>
    </source>
</evidence>
<dbReference type="InterPro" id="IPR000073">
    <property type="entry name" value="AB_hydrolase_1"/>
</dbReference>
<name>A0A9W9FYW6_9EURO</name>
<dbReference type="InterPro" id="IPR029058">
    <property type="entry name" value="AB_hydrolase_fold"/>
</dbReference>
<dbReference type="EMBL" id="JAPQKH010000003">
    <property type="protein sequence ID" value="KAJ5108985.1"/>
    <property type="molecule type" value="Genomic_DNA"/>
</dbReference>
<gene>
    <name evidence="3" type="ORF">N7456_005660</name>
</gene>
<protein>
    <recommendedName>
        <fullName evidence="2">AB hydrolase-1 domain-containing protein</fullName>
    </recommendedName>
</protein>
<dbReference type="Gene3D" id="3.40.50.1820">
    <property type="entry name" value="alpha/beta hydrolase"/>
    <property type="match status" value="1"/>
</dbReference>
<dbReference type="OrthoDB" id="446723at2759"/>
<dbReference type="GO" id="GO:0072330">
    <property type="term" value="P:monocarboxylic acid biosynthetic process"/>
    <property type="evidence" value="ECO:0007669"/>
    <property type="project" value="UniProtKB-ARBA"/>
</dbReference>
<keyword evidence="4" id="KW-1185">Reference proteome</keyword>
<dbReference type="GO" id="GO:0017000">
    <property type="term" value="P:antibiotic biosynthetic process"/>
    <property type="evidence" value="ECO:0007669"/>
    <property type="project" value="UniProtKB-ARBA"/>
</dbReference>
<evidence type="ECO:0000259" key="2">
    <source>
        <dbReference type="Pfam" id="PF12697"/>
    </source>
</evidence>
<sequence>MVELQPILKKAYWALAAGGLLYVLFICSLTFPEVQRLALYVNKFNPSYWQDVNQVEQFGFLKTQVQPFNLKTADNETLYGWHLLPLHVVHEHENELMKNTPSGPAEDYTKTVAFKTLSSNPNARVVVSFHGNAAHLGSANRPNGYNTLLALSTPEKPIHVFALDYRGFGVSTGSPSEEGLITDGVSLLNFLTAGPLNVPTSKIAIVGQSLGTAVTAAVAERFAFGSPDPKAIQPAIKNAEPFAGVILLASFSNVVNVIESYSIKGFTPPMLSPLIGYPRFKKWVLSHIVDHWDTAARVARLAGINAADPDMYGLKFTQKDLDLTIVHSFNDADIPWYEGRRVWQAATGENIEGAPGALTFEKSDSGSPNQIKVWENRFTGNDGAEVVKRVRWERIRYGGHNKVASSSVAGLAVLRAFEN</sequence>
<organism evidence="3 4">
    <name type="scientific">Penicillium angulare</name>
    <dbReference type="NCBI Taxonomy" id="116970"/>
    <lineage>
        <taxon>Eukaryota</taxon>
        <taxon>Fungi</taxon>
        <taxon>Dikarya</taxon>
        <taxon>Ascomycota</taxon>
        <taxon>Pezizomycotina</taxon>
        <taxon>Eurotiomycetes</taxon>
        <taxon>Eurotiomycetidae</taxon>
        <taxon>Eurotiales</taxon>
        <taxon>Aspergillaceae</taxon>
        <taxon>Penicillium</taxon>
    </lineage>
</organism>
<reference evidence="3" key="2">
    <citation type="journal article" date="2023" name="IMA Fungus">
        <title>Comparative genomic study of the Penicillium genus elucidates a diverse pangenome and 15 lateral gene transfer events.</title>
        <authorList>
            <person name="Petersen C."/>
            <person name="Sorensen T."/>
            <person name="Nielsen M.R."/>
            <person name="Sondergaard T.E."/>
            <person name="Sorensen J.L."/>
            <person name="Fitzpatrick D.A."/>
            <person name="Frisvad J.C."/>
            <person name="Nielsen K.L."/>
        </authorList>
    </citation>
    <scope>NUCLEOTIDE SEQUENCE</scope>
    <source>
        <strain evidence="3">IBT 30069</strain>
    </source>
</reference>
<evidence type="ECO:0000313" key="3">
    <source>
        <dbReference type="EMBL" id="KAJ5108985.1"/>
    </source>
</evidence>
<evidence type="ECO:0000313" key="4">
    <source>
        <dbReference type="Proteomes" id="UP001149165"/>
    </source>
</evidence>
<dbReference type="AlphaFoldDB" id="A0A9W9FYW6"/>
<feature type="domain" description="AB hydrolase-1" evidence="2">
    <location>
        <begin position="145"/>
        <end position="296"/>
    </location>
</feature>
<dbReference type="SUPFAM" id="SSF53474">
    <property type="entry name" value="alpha/beta-Hydrolases"/>
    <property type="match status" value="1"/>
</dbReference>
<proteinExistence type="predicted"/>
<comment type="caution">
    <text evidence="3">The sequence shown here is derived from an EMBL/GenBank/DDBJ whole genome shotgun (WGS) entry which is preliminary data.</text>
</comment>
<dbReference type="PANTHER" id="PTHR12277">
    <property type="entry name" value="ALPHA/BETA HYDROLASE DOMAIN-CONTAINING PROTEIN"/>
    <property type="match status" value="1"/>
</dbReference>
<accession>A0A9W9FYW6</accession>
<dbReference type="Pfam" id="PF12697">
    <property type="entry name" value="Abhydrolase_6"/>
    <property type="match status" value="1"/>
</dbReference>